<comment type="caution">
    <text evidence="1">The sequence shown here is derived from an EMBL/GenBank/DDBJ whole genome shotgun (WGS) entry which is preliminary data.</text>
</comment>
<evidence type="ECO:0000313" key="2">
    <source>
        <dbReference type="Proteomes" id="UP000310032"/>
    </source>
</evidence>
<organism evidence="1 2">
    <name type="scientific">Parabacteroides distasonis</name>
    <dbReference type="NCBI Taxonomy" id="823"/>
    <lineage>
        <taxon>Bacteria</taxon>
        <taxon>Pseudomonadati</taxon>
        <taxon>Bacteroidota</taxon>
        <taxon>Bacteroidia</taxon>
        <taxon>Bacteroidales</taxon>
        <taxon>Tannerellaceae</taxon>
        <taxon>Parabacteroides</taxon>
    </lineage>
</organism>
<protein>
    <recommendedName>
        <fullName evidence="3">Cobalamin adenosyltransferase</fullName>
    </recommendedName>
</protein>
<dbReference type="EMBL" id="SRYM01000011">
    <property type="protein sequence ID" value="TGY60036.1"/>
    <property type="molecule type" value="Genomic_DNA"/>
</dbReference>
<name>A0A4S2EUG0_PARDI</name>
<accession>A0A4S2EUG0</accession>
<sequence>MAENFVKQIDGSYDAEANVYNSIFEQYERVVIQSLITSFGLDFLVSDQHGGDVDTIHNVRQIGKDEQMHYKNKKNEETYNNKGNYDGVAYHKGGNFQQKKHEAREQWQATGKNIKDEYTNEDIGFYGHTKSIPPNKKAELDHIIAAKEIHEDRGRLLSGLNGKELADSEDNFAWTNKSLNASMQDKSIQEYIESHPELDEETKKRMLEKDKQARKAYNEKINRVYYTSSAFFKDTAKAAGKVGVAMGLRQALGLVFSEIWFAVRDEIKQGKEDGKALFNSIALGVKRGLENAKLKYKELWHKFIEGAVGGVLASLTTTLCNIFFTTAKNVVRIIRQSWASLVEATKILLFNPDFLPFGERFRAAAKIIATGSSVVAGTMVGDLIAKTGVAAIPVVGDIVQTFCGTLVTGILSCSLLYLLDRNSAVNKIVQVLNSIPTVDDIVVYYRTQARLLEEYCAKLMNIDLAAFQKEAQSYSEAVSILEDAANEQELNFALRTVCKRLEINSPIGNHKDMDSFMADPNSKLKFC</sequence>
<dbReference type="AlphaFoldDB" id="A0A4S2EUG0"/>
<gene>
    <name evidence="1" type="ORF">E5342_05910</name>
</gene>
<evidence type="ECO:0008006" key="3">
    <source>
        <dbReference type="Google" id="ProtNLM"/>
    </source>
</evidence>
<reference evidence="1 2" key="1">
    <citation type="submission" date="2019-04" db="EMBL/GenBank/DDBJ databases">
        <title>Microbes associate with the intestines of laboratory mice.</title>
        <authorList>
            <person name="Navarre W."/>
            <person name="Wong E."/>
            <person name="Huang K."/>
            <person name="Tropini C."/>
            <person name="Ng K."/>
            <person name="Yu B."/>
        </authorList>
    </citation>
    <scope>NUCLEOTIDE SEQUENCE [LARGE SCALE GENOMIC DNA]</scope>
    <source>
        <strain evidence="1 2">NM39_I3</strain>
    </source>
</reference>
<dbReference type="RefSeq" id="WP_135959026.1">
    <property type="nucleotide sequence ID" value="NZ_SRYM01000011.1"/>
</dbReference>
<proteinExistence type="predicted"/>
<evidence type="ECO:0000313" key="1">
    <source>
        <dbReference type="EMBL" id="TGY60036.1"/>
    </source>
</evidence>
<dbReference type="Proteomes" id="UP000310032">
    <property type="component" value="Unassembled WGS sequence"/>
</dbReference>